<organism evidence="2 3">
    <name type="scientific">Phaeoacremonium minimum (strain UCR-PA7)</name>
    <name type="common">Esca disease fungus</name>
    <name type="synonym">Togninia minima</name>
    <dbReference type="NCBI Taxonomy" id="1286976"/>
    <lineage>
        <taxon>Eukaryota</taxon>
        <taxon>Fungi</taxon>
        <taxon>Dikarya</taxon>
        <taxon>Ascomycota</taxon>
        <taxon>Pezizomycotina</taxon>
        <taxon>Sordariomycetes</taxon>
        <taxon>Sordariomycetidae</taxon>
        <taxon>Togniniales</taxon>
        <taxon>Togniniaceae</taxon>
        <taxon>Phaeoacremonium</taxon>
    </lineage>
</organism>
<dbReference type="HOGENOM" id="CLU_010595_2_3_1"/>
<dbReference type="GeneID" id="19322512"/>
<dbReference type="Gene3D" id="3.40.50.150">
    <property type="entry name" value="Vaccinia Virus protein VP39"/>
    <property type="match status" value="1"/>
</dbReference>
<sequence>MSVNSSIYEFVEENGRTYHKYKEGKYHFPNDDVSYISKFCEEQDRLDLQHALFLMTTGGKLHLAPIDPSSQHVLDIGTGTGIWAIEFAQENPGAEVIGTDLSPIQPQYVPPNCRFEIDDADDEWTYGTKFDFIHARAMCSCFSDHKRVIQSCYDALQPGGWCEWQDMSFPFRHMGPIPEGTNVVRWTELICEAAIKINRPWSNVERYRQFFEEIGFENIVERRFYWPVGPWAKGDYYKSLSTYFLEDIKKGMEPITMKLLPILGWSKEEMQVILAKVRQDLMNPNIHAYLPVKR</sequence>
<dbReference type="Proteomes" id="UP000014074">
    <property type="component" value="Unassembled WGS sequence"/>
</dbReference>
<protein>
    <submittedName>
        <fullName evidence="2">Putative methyltransferase domain-containing protein</fullName>
    </submittedName>
</protein>
<keyword evidence="2" id="KW-0808">Transferase</keyword>
<name>R8BS61_PHAM7</name>
<keyword evidence="3" id="KW-1185">Reference proteome</keyword>
<proteinExistence type="inferred from homology"/>
<dbReference type="PANTHER" id="PTHR43591">
    <property type="entry name" value="METHYLTRANSFERASE"/>
    <property type="match status" value="1"/>
</dbReference>
<dbReference type="Pfam" id="PF13489">
    <property type="entry name" value="Methyltransf_23"/>
    <property type="match status" value="1"/>
</dbReference>
<dbReference type="AlphaFoldDB" id="R8BS61"/>
<dbReference type="SUPFAM" id="SSF53335">
    <property type="entry name" value="S-adenosyl-L-methionine-dependent methyltransferases"/>
    <property type="match status" value="1"/>
</dbReference>
<dbReference type="RefSeq" id="XP_007913045.1">
    <property type="nucleotide sequence ID" value="XM_007914854.1"/>
</dbReference>
<dbReference type="PANTHER" id="PTHR43591:SF102">
    <property type="entry name" value="S-ADENOSYL-L-METHIONINE-DEPENDENT METHYLTRANSFERASE"/>
    <property type="match status" value="1"/>
</dbReference>
<dbReference type="eggNOG" id="ENOG502QSKG">
    <property type="taxonomic scope" value="Eukaryota"/>
</dbReference>
<dbReference type="GO" id="GO:0008168">
    <property type="term" value="F:methyltransferase activity"/>
    <property type="evidence" value="ECO:0007669"/>
    <property type="project" value="UniProtKB-KW"/>
</dbReference>
<keyword evidence="2" id="KW-0489">Methyltransferase</keyword>
<dbReference type="KEGG" id="tmn:UCRPA7_2280"/>
<gene>
    <name evidence="2" type="ORF">UCRPA7_2280</name>
</gene>
<dbReference type="CDD" id="cd02440">
    <property type="entry name" value="AdoMet_MTases"/>
    <property type="match status" value="1"/>
</dbReference>
<dbReference type="InterPro" id="IPR029063">
    <property type="entry name" value="SAM-dependent_MTases_sf"/>
</dbReference>
<reference evidence="3" key="1">
    <citation type="journal article" date="2013" name="Genome Announc.">
        <title>Draft genome sequence of the ascomycete Phaeoacremonium aleophilum strain UCR-PA7, a causal agent of the esca disease complex in grapevines.</title>
        <authorList>
            <person name="Blanco-Ulate B."/>
            <person name="Rolshausen P."/>
            <person name="Cantu D."/>
        </authorList>
    </citation>
    <scope>NUCLEOTIDE SEQUENCE [LARGE SCALE GENOMIC DNA]</scope>
    <source>
        <strain evidence="3">UCR-PA7</strain>
    </source>
</reference>
<evidence type="ECO:0000313" key="3">
    <source>
        <dbReference type="Proteomes" id="UP000014074"/>
    </source>
</evidence>
<accession>R8BS61</accession>
<dbReference type="GO" id="GO:0032259">
    <property type="term" value="P:methylation"/>
    <property type="evidence" value="ECO:0007669"/>
    <property type="project" value="UniProtKB-KW"/>
</dbReference>
<evidence type="ECO:0000256" key="1">
    <source>
        <dbReference type="ARBA" id="ARBA00038158"/>
    </source>
</evidence>
<comment type="similarity">
    <text evidence="1">Belongs to the methyltransferase superfamily. LaeA methyltransferase family.</text>
</comment>
<dbReference type="EMBL" id="KB932929">
    <property type="protein sequence ID" value="EOO02176.1"/>
    <property type="molecule type" value="Genomic_DNA"/>
</dbReference>
<dbReference type="OrthoDB" id="2013972at2759"/>
<evidence type="ECO:0000313" key="2">
    <source>
        <dbReference type="EMBL" id="EOO02176.1"/>
    </source>
</evidence>